<feature type="domain" description="BTB" evidence="2">
    <location>
        <begin position="13"/>
        <end position="82"/>
    </location>
</feature>
<dbReference type="AlphaFoldDB" id="A0A9W9QBF9"/>
<feature type="compositionally biased region" description="Basic and acidic residues" evidence="1">
    <location>
        <begin position="290"/>
        <end position="309"/>
    </location>
</feature>
<dbReference type="PROSITE" id="PS50097">
    <property type="entry name" value="BTB"/>
    <property type="match status" value="1"/>
</dbReference>
<dbReference type="PANTHER" id="PTHR47843">
    <property type="entry name" value="BTB DOMAIN-CONTAINING PROTEIN-RELATED"/>
    <property type="match status" value="1"/>
</dbReference>
<dbReference type="Proteomes" id="UP001147695">
    <property type="component" value="Unassembled WGS sequence"/>
</dbReference>
<evidence type="ECO:0000313" key="3">
    <source>
        <dbReference type="EMBL" id="KAJ5329173.1"/>
    </source>
</evidence>
<dbReference type="EMBL" id="JAPZBQ010000005">
    <property type="protein sequence ID" value="KAJ5329173.1"/>
    <property type="molecule type" value="Genomic_DNA"/>
</dbReference>
<reference evidence="3" key="2">
    <citation type="journal article" date="2023" name="IMA Fungus">
        <title>Comparative genomic study of the Penicillium genus elucidates a diverse pangenome and 15 lateral gene transfer events.</title>
        <authorList>
            <person name="Petersen C."/>
            <person name="Sorensen T."/>
            <person name="Nielsen M.R."/>
            <person name="Sondergaard T.E."/>
            <person name="Sorensen J.L."/>
            <person name="Fitzpatrick D.A."/>
            <person name="Frisvad J.C."/>
            <person name="Nielsen K.L."/>
        </authorList>
    </citation>
    <scope>NUCLEOTIDE SEQUENCE</scope>
    <source>
        <strain evidence="3">IBT 35673</strain>
    </source>
</reference>
<dbReference type="SUPFAM" id="SSF54695">
    <property type="entry name" value="POZ domain"/>
    <property type="match status" value="1"/>
</dbReference>
<sequence>MAYRPMKEVLESPLFTFQVGPQKKEFVVHSLIIAKLSSALNALINGEWKEASDKRVDWSEVKEDTFLRLCEFAYGKDYTLPAPDLGGLSSPKTAHTTTSGASNDDDGDKSSNGESTHSTTFEVDDDMNPHKLGWPHFPSCDFFYLKKLDRWGLANAHPNLRWDKNLWEGGTKRDFSTALIEQVELYVLADKWGVEQLCRLVVFRTYGLLNLFTKGEVALEGTIEFVIFVYENTPPSPTNHMRKLAARYLFEVAPSLSDCESFHELMKRGGDVVVDLWQMMLRHQPGPMKRPLERPSETDSERQRWGDVW</sequence>
<name>A0A9W9QBF9_PENBR</name>
<dbReference type="InterPro" id="IPR000210">
    <property type="entry name" value="BTB/POZ_dom"/>
</dbReference>
<reference evidence="3" key="1">
    <citation type="submission" date="2022-12" db="EMBL/GenBank/DDBJ databases">
        <authorList>
            <person name="Petersen C."/>
        </authorList>
    </citation>
    <scope>NUCLEOTIDE SEQUENCE</scope>
    <source>
        <strain evidence="3">IBT 35673</strain>
    </source>
</reference>
<comment type="caution">
    <text evidence="3">The sequence shown here is derived from an EMBL/GenBank/DDBJ whole genome shotgun (WGS) entry which is preliminary data.</text>
</comment>
<proteinExistence type="predicted"/>
<evidence type="ECO:0000256" key="1">
    <source>
        <dbReference type="SAM" id="MobiDB-lite"/>
    </source>
</evidence>
<organism evidence="3 4">
    <name type="scientific">Penicillium brevicompactum</name>
    <dbReference type="NCBI Taxonomy" id="5074"/>
    <lineage>
        <taxon>Eukaryota</taxon>
        <taxon>Fungi</taxon>
        <taxon>Dikarya</taxon>
        <taxon>Ascomycota</taxon>
        <taxon>Pezizomycotina</taxon>
        <taxon>Eurotiomycetes</taxon>
        <taxon>Eurotiomycetidae</taxon>
        <taxon>Eurotiales</taxon>
        <taxon>Aspergillaceae</taxon>
        <taxon>Penicillium</taxon>
    </lineage>
</organism>
<evidence type="ECO:0000313" key="4">
    <source>
        <dbReference type="Proteomes" id="UP001147695"/>
    </source>
</evidence>
<protein>
    <recommendedName>
        <fullName evidence="2">BTB domain-containing protein</fullName>
    </recommendedName>
</protein>
<feature type="region of interest" description="Disordered" evidence="1">
    <location>
        <begin position="286"/>
        <end position="309"/>
    </location>
</feature>
<dbReference type="Gene3D" id="3.30.710.10">
    <property type="entry name" value="Potassium Channel Kv1.1, Chain A"/>
    <property type="match status" value="1"/>
</dbReference>
<evidence type="ECO:0000259" key="2">
    <source>
        <dbReference type="PROSITE" id="PS50097"/>
    </source>
</evidence>
<gene>
    <name evidence="3" type="ORF">N7452_009563</name>
</gene>
<feature type="region of interest" description="Disordered" evidence="1">
    <location>
        <begin position="89"/>
        <end position="124"/>
    </location>
</feature>
<dbReference type="InterPro" id="IPR011333">
    <property type="entry name" value="SKP1/BTB/POZ_sf"/>
</dbReference>
<accession>A0A9W9QBF9</accession>